<feature type="chain" id="PRO_5033399014" description="C-type lectin domain-containing protein" evidence="1">
    <location>
        <begin position="34"/>
        <end position="80"/>
    </location>
</feature>
<dbReference type="InterPro" id="IPR016187">
    <property type="entry name" value="CTDL_fold"/>
</dbReference>
<protein>
    <recommendedName>
        <fullName evidence="6">C-type lectin domain-containing protein</fullName>
    </recommendedName>
</protein>
<keyword evidence="1" id="KW-0732">Signal</keyword>
<accession>A0A3S3PCI2</accession>
<organism evidence="4 5">
    <name type="scientific">Dinothrombium tinctorium</name>
    <dbReference type="NCBI Taxonomy" id="1965070"/>
    <lineage>
        <taxon>Eukaryota</taxon>
        <taxon>Metazoa</taxon>
        <taxon>Ecdysozoa</taxon>
        <taxon>Arthropoda</taxon>
        <taxon>Chelicerata</taxon>
        <taxon>Arachnida</taxon>
        <taxon>Acari</taxon>
        <taxon>Acariformes</taxon>
        <taxon>Trombidiformes</taxon>
        <taxon>Prostigmata</taxon>
        <taxon>Anystina</taxon>
        <taxon>Parasitengona</taxon>
        <taxon>Trombidioidea</taxon>
        <taxon>Trombidiidae</taxon>
        <taxon>Dinothrombium</taxon>
    </lineage>
</organism>
<dbReference type="EMBL" id="NCKU01005904">
    <property type="protein sequence ID" value="RWS04054.1"/>
    <property type="molecule type" value="Genomic_DNA"/>
</dbReference>
<evidence type="ECO:0000313" key="5">
    <source>
        <dbReference type="Proteomes" id="UP000285301"/>
    </source>
</evidence>
<dbReference type="EMBL" id="NCKU01005905">
    <property type="protein sequence ID" value="RWS04053.1"/>
    <property type="molecule type" value="Genomic_DNA"/>
</dbReference>
<evidence type="ECO:0000313" key="3">
    <source>
        <dbReference type="EMBL" id="RWS04054.1"/>
    </source>
</evidence>
<proteinExistence type="predicted"/>
<dbReference type="AlphaFoldDB" id="A0A3S3PCI2"/>
<keyword evidence="5" id="KW-1185">Reference proteome</keyword>
<gene>
    <name evidence="4" type="ORF">B4U79_18007</name>
    <name evidence="3" type="ORF">B4U79_18387</name>
    <name evidence="2" type="ORF">B4U79_18388</name>
</gene>
<dbReference type="Gene3D" id="3.10.100.10">
    <property type="entry name" value="Mannose-Binding Protein A, subunit A"/>
    <property type="match status" value="1"/>
</dbReference>
<evidence type="ECO:0000256" key="1">
    <source>
        <dbReference type="SAM" id="SignalP"/>
    </source>
</evidence>
<reference evidence="4" key="2">
    <citation type="submission" date="2018-11" db="EMBL/GenBank/DDBJ databases">
        <title>Trombidioid mite genomics.</title>
        <authorList>
            <person name="Dong X."/>
        </authorList>
    </citation>
    <scope>NUCLEOTIDE SEQUENCE</scope>
    <source>
        <strain evidence="4">UoL-WK</strain>
    </source>
</reference>
<reference evidence="4 5" key="1">
    <citation type="journal article" date="2018" name="Gigascience">
        <title>Genomes of trombidid mites reveal novel predicted allergens and laterally-transferred genes associated with secondary metabolism.</title>
        <authorList>
            <person name="Dong X."/>
            <person name="Chaisiri K."/>
            <person name="Xia D."/>
            <person name="Armstrong S.D."/>
            <person name="Fang Y."/>
            <person name="Donnelly M.J."/>
            <person name="Kadowaki T."/>
            <person name="McGarry J.W."/>
            <person name="Darby A.C."/>
            <person name="Makepeace B.L."/>
        </authorList>
    </citation>
    <scope>NUCLEOTIDE SEQUENCE [LARGE SCALE GENOMIC DNA]</scope>
    <source>
        <strain evidence="4">UoL-WK</strain>
    </source>
</reference>
<evidence type="ECO:0000313" key="4">
    <source>
        <dbReference type="EMBL" id="RWS12465.1"/>
    </source>
</evidence>
<feature type="signal peptide" evidence="1">
    <location>
        <begin position="1"/>
        <end position="33"/>
    </location>
</feature>
<sequence length="80" mass="9792">MIRFYEVSLPKIMFKYLFLKLFLFEFFMSNLDASCPLQWHSFADKCFYIDNNKRTAEENYEFCRKMNSSMKNLLFIGWEA</sequence>
<dbReference type="InterPro" id="IPR016186">
    <property type="entry name" value="C-type_lectin-like/link_sf"/>
</dbReference>
<evidence type="ECO:0000313" key="2">
    <source>
        <dbReference type="EMBL" id="RWS04053.1"/>
    </source>
</evidence>
<name>A0A3S3PCI2_9ACAR</name>
<dbReference type="Proteomes" id="UP000285301">
    <property type="component" value="Unassembled WGS sequence"/>
</dbReference>
<dbReference type="SUPFAM" id="SSF56436">
    <property type="entry name" value="C-type lectin-like"/>
    <property type="match status" value="1"/>
</dbReference>
<dbReference type="EMBL" id="NCKU01001311">
    <property type="protein sequence ID" value="RWS12465.1"/>
    <property type="molecule type" value="Genomic_DNA"/>
</dbReference>
<evidence type="ECO:0008006" key="6">
    <source>
        <dbReference type="Google" id="ProtNLM"/>
    </source>
</evidence>
<comment type="caution">
    <text evidence="4">The sequence shown here is derived from an EMBL/GenBank/DDBJ whole genome shotgun (WGS) entry which is preliminary data.</text>
</comment>